<dbReference type="EMBL" id="FOXH01000013">
    <property type="protein sequence ID" value="SFQ27206.1"/>
    <property type="molecule type" value="Genomic_DNA"/>
</dbReference>
<evidence type="ECO:0000313" key="1">
    <source>
        <dbReference type="EMBL" id="SFQ27206.1"/>
    </source>
</evidence>
<accession>A0A1I5YTL5</accession>
<dbReference type="Pfam" id="PF25209">
    <property type="entry name" value="Phage_capsid_4"/>
    <property type="match status" value="1"/>
</dbReference>
<proteinExistence type="predicted"/>
<dbReference type="RefSeq" id="WP_092018849.1">
    <property type="nucleotide sequence ID" value="NZ_FOXH01000013.1"/>
</dbReference>
<organism evidence="2 3">
    <name type="scientific">Pseudarcicella hirudinis</name>
    <dbReference type="NCBI Taxonomy" id="1079859"/>
    <lineage>
        <taxon>Bacteria</taxon>
        <taxon>Pseudomonadati</taxon>
        <taxon>Bacteroidota</taxon>
        <taxon>Cytophagia</taxon>
        <taxon>Cytophagales</taxon>
        <taxon>Flectobacillaceae</taxon>
        <taxon>Pseudarcicella</taxon>
    </lineage>
</organism>
<dbReference type="STRING" id="1079859.SAMN04515674_113148"/>
<sequence>MPANYPEMWQARVERNINDAANAPWLDGIPELDTTVIEVGSGTATEANIIHISNTDFSPDVLVNNTTYPLALQAYTDSETTISLDKFSSLPTTITDDQAMGASYNRIDSATNSHTEAILVKKFIKAAHAIAPAANTAATPVILVTGVGTEASGERLKASYEALVNLKAACDSANPKMPAEGRRLILCDDHWNDLLLDRKNFGDQLVNYTEGKPAPRILGFEIFRYAQNPYFNSSTKTKLAFGASPSAGQYQASFVFVVKNIGKKTGKTKQYYTPSELDAKNQVNTLAYRHYFLAVNMRVQHCAAILSINKA</sequence>
<keyword evidence="3" id="KW-1185">Reference proteome</keyword>
<gene>
    <name evidence="1" type="ORF">SAMN04515674_113148</name>
    <name evidence="2" type="ORF">SAMN04515674_12162</name>
</gene>
<name>A0A1I5YTL5_9BACT</name>
<evidence type="ECO:0000313" key="2">
    <source>
        <dbReference type="EMBL" id="SFQ47584.1"/>
    </source>
</evidence>
<dbReference type="OrthoDB" id="1228719at2"/>
<dbReference type="AlphaFoldDB" id="A0A1I5YTL5"/>
<evidence type="ECO:0000313" key="3">
    <source>
        <dbReference type="Proteomes" id="UP000199306"/>
    </source>
</evidence>
<dbReference type="Proteomes" id="UP000199306">
    <property type="component" value="Unassembled WGS sequence"/>
</dbReference>
<dbReference type="EMBL" id="FOXH01000021">
    <property type="protein sequence ID" value="SFQ47584.1"/>
    <property type="molecule type" value="Genomic_DNA"/>
</dbReference>
<evidence type="ECO:0008006" key="4">
    <source>
        <dbReference type="Google" id="ProtNLM"/>
    </source>
</evidence>
<reference evidence="2 3" key="1">
    <citation type="submission" date="2016-10" db="EMBL/GenBank/DDBJ databases">
        <authorList>
            <person name="de Groot N.N."/>
        </authorList>
    </citation>
    <scope>NUCLEOTIDE SEQUENCE [LARGE SCALE GENOMIC DNA]</scope>
    <source>
        <strain evidence="2">E92</strain>
        <strain evidence="3">E92,LMG 26720,CCM 7988</strain>
    </source>
</reference>
<protein>
    <recommendedName>
        <fullName evidence="4">Phage major capsid protein, HK97 family</fullName>
    </recommendedName>
</protein>